<dbReference type="EMBL" id="JAGKQH010000017">
    <property type="protein sequence ID" value="KAG6575450.1"/>
    <property type="molecule type" value="Genomic_DNA"/>
</dbReference>
<evidence type="ECO:0000313" key="1">
    <source>
        <dbReference type="EMBL" id="KAG6575450.1"/>
    </source>
</evidence>
<sequence length="70" mass="8013">MHSPSSKVGICMICDTSFLIFSTDSVVLGEWQQQLNHPSIVRWKNVRDIISEKIMAMPEQMKKTDMVNSD</sequence>
<accession>A0AAV6M601</accession>
<proteinExistence type="predicted"/>
<dbReference type="AlphaFoldDB" id="A0AAV6M601"/>
<dbReference type="Proteomes" id="UP000685013">
    <property type="component" value="Chromosome 17"/>
</dbReference>
<feature type="non-terminal residue" evidence="1">
    <location>
        <position position="1"/>
    </location>
</feature>
<evidence type="ECO:0000313" key="2">
    <source>
        <dbReference type="Proteomes" id="UP000685013"/>
    </source>
</evidence>
<protein>
    <submittedName>
        <fullName evidence="1">Uncharacterized protein</fullName>
    </submittedName>
</protein>
<organism evidence="1 2">
    <name type="scientific">Cucurbita argyrosperma subsp. sororia</name>
    <dbReference type="NCBI Taxonomy" id="37648"/>
    <lineage>
        <taxon>Eukaryota</taxon>
        <taxon>Viridiplantae</taxon>
        <taxon>Streptophyta</taxon>
        <taxon>Embryophyta</taxon>
        <taxon>Tracheophyta</taxon>
        <taxon>Spermatophyta</taxon>
        <taxon>Magnoliopsida</taxon>
        <taxon>eudicotyledons</taxon>
        <taxon>Gunneridae</taxon>
        <taxon>Pentapetalae</taxon>
        <taxon>rosids</taxon>
        <taxon>fabids</taxon>
        <taxon>Cucurbitales</taxon>
        <taxon>Cucurbitaceae</taxon>
        <taxon>Cucurbiteae</taxon>
        <taxon>Cucurbita</taxon>
    </lineage>
</organism>
<gene>
    <name evidence="1" type="ORF">SDJN03_26089</name>
</gene>
<comment type="caution">
    <text evidence="1">The sequence shown here is derived from an EMBL/GenBank/DDBJ whole genome shotgun (WGS) entry which is preliminary data.</text>
</comment>
<reference evidence="1 2" key="1">
    <citation type="journal article" date="2021" name="Hortic Res">
        <title>The domestication of Cucurbita argyrosperma as revealed by the genome of its wild relative.</title>
        <authorList>
            <person name="Barrera-Redondo J."/>
            <person name="Sanchez-de la Vega G."/>
            <person name="Aguirre-Liguori J.A."/>
            <person name="Castellanos-Morales G."/>
            <person name="Gutierrez-Guerrero Y.T."/>
            <person name="Aguirre-Dugua X."/>
            <person name="Aguirre-Planter E."/>
            <person name="Tenaillon M.I."/>
            <person name="Lira-Saade R."/>
            <person name="Eguiarte L.E."/>
        </authorList>
    </citation>
    <scope>NUCLEOTIDE SEQUENCE [LARGE SCALE GENOMIC DNA]</scope>
    <source>
        <strain evidence="1">JBR-2021</strain>
    </source>
</reference>
<keyword evidence="2" id="KW-1185">Reference proteome</keyword>
<name>A0AAV6M601_9ROSI</name>